<organism evidence="1">
    <name type="scientific">uncultured Caudovirales phage</name>
    <dbReference type="NCBI Taxonomy" id="2100421"/>
    <lineage>
        <taxon>Viruses</taxon>
        <taxon>Duplodnaviria</taxon>
        <taxon>Heunggongvirae</taxon>
        <taxon>Uroviricota</taxon>
        <taxon>Caudoviricetes</taxon>
        <taxon>Peduoviridae</taxon>
        <taxon>Maltschvirus</taxon>
        <taxon>Maltschvirus maltsch</taxon>
    </lineage>
</organism>
<gene>
    <name evidence="1" type="ORF">UFOVP391_42</name>
</gene>
<reference evidence="1" key="1">
    <citation type="submission" date="2020-05" db="EMBL/GenBank/DDBJ databases">
        <authorList>
            <person name="Chiriac C."/>
            <person name="Salcher M."/>
            <person name="Ghai R."/>
            <person name="Kavagutti S V."/>
        </authorList>
    </citation>
    <scope>NUCLEOTIDE SEQUENCE</scope>
</reference>
<sequence length="48" mass="5874">MKFKLTYHFGNKVVQEWNFHSKSLAYWYKSELIWTGRYNDGKFKVSPI</sequence>
<name>A0A6J7X294_9CAUD</name>
<accession>A0A6J7X294</accession>
<proteinExistence type="predicted"/>
<protein>
    <submittedName>
        <fullName evidence="1">Uncharacterized protein</fullName>
    </submittedName>
</protein>
<evidence type="ECO:0000313" key="1">
    <source>
        <dbReference type="EMBL" id="CAB5224258.1"/>
    </source>
</evidence>
<dbReference type="EMBL" id="LR798325">
    <property type="protein sequence ID" value="CAB5224258.1"/>
    <property type="molecule type" value="Genomic_DNA"/>
</dbReference>